<evidence type="ECO:0000256" key="1">
    <source>
        <dbReference type="ARBA" id="ARBA00004141"/>
    </source>
</evidence>
<evidence type="ECO:0000256" key="10">
    <source>
        <dbReference type="SAM" id="Phobius"/>
    </source>
</evidence>
<dbReference type="EMBL" id="CP011127">
    <property type="protein sequence ID" value="AMU87082.1"/>
    <property type="molecule type" value="Genomic_DNA"/>
</dbReference>
<dbReference type="InterPro" id="IPR036318">
    <property type="entry name" value="FAD-bd_PCMH-like_sf"/>
</dbReference>
<dbReference type="SUPFAM" id="SSF54631">
    <property type="entry name" value="CBS-domain pair"/>
    <property type="match status" value="1"/>
</dbReference>
<dbReference type="Pfam" id="PF03471">
    <property type="entry name" value="CorC_HlyC"/>
    <property type="match status" value="1"/>
</dbReference>
<sequence length="424" mass="46849">MSTETWYLILFVLCVVFSAFFASSETAFISLQRFRLQNMVQSKVKGADKVSKLMERPEKFLSTVLLGNNFVNTAASALGTVLAVSVWGNETGVLIATAGVTIILLVFGETTPKTLATQHSEKIALSVAPVVEIISKIFAPVVALLGWISSGFTKLFGGPSLKSSLVAEDDIRAMITVGHKEGTVEEDKAELLHKVFEFSDRPVREVIVPRPEVESVEKGSTLKDFLDLYAESPMSRFPVYEENMDNVLGILSIKDVLMALAKGTHTPQDSVDDLMRPAYFAPETKPIGKLFNEMREKNFRMCVVIDEYGGTAGIVSLSRLMEEIVGPVGDELADAEKDYESINEYTFQVDGSMRIEEANVEMDLDLPEGDYETIAGLILDRLGYIPKQGQQIKLQNLKVVITRMKGMKIDEVLITKEKRAASKN</sequence>
<dbReference type="GO" id="GO:0050660">
    <property type="term" value="F:flavin adenine dinucleotide binding"/>
    <property type="evidence" value="ECO:0007669"/>
    <property type="project" value="InterPro"/>
</dbReference>
<dbReference type="OrthoDB" id="9798188at2"/>
<dbReference type="AlphaFoldDB" id="A0A142VBE5"/>
<dbReference type="PANTHER" id="PTHR22777">
    <property type="entry name" value="HEMOLYSIN-RELATED"/>
    <property type="match status" value="1"/>
</dbReference>
<dbReference type="InterPro" id="IPR016169">
    <property type="entry name" value="FAD-bd_PCMH_sub2"/>
</dbReference>
<organism evidence="13 14">
    <name type="scientific">Dehalococcoides mccartyi</name>
    <dbReference type="NCBI Taxonomy" id="61435"/>
    <lineage>
        <taxon>Bacteria</taxon>
        <taxon>Bacillati</taxon>
        <taxon>Chloroflexota</taxon>
        <taxon>Dehalococcoidia</taxon>
        <taxon>Dehalococcoidales</taxon>
        <taxon>Dehalococcoidaceae</taxon>
        <taxon>Dehalococcoides</taxon>
    </lineage>
</organism>
<dbReference type="Pfam" id="PF00571">
    <property type="entry name" value="CBS"/>
    <property type="match status" value="2"/>
</dbReference>
<dbReference type="PROSITE" id="PS51371">
    <property type="entry name" value="CBS"/>
    <property type="match status" value="2"/>
</dbReference>
<evidence type="ECO:0000256" key="2">
    <source>
        <dbReference type="ARBA" id="ARBA00006337"/>
    </source>
</evidence>
<dbReference type="InterPro" id="IPR005170">
    <property type="entry name" value="Transptr-assoc_dom"/>
</dbReference>
<dbReference type="InterPro" id="IPR044751">
    <property type="entry name" value="Ion_transp-like_CBS"/>
</dbReference>
<keyword evidence="4" id="KW-0677">Repeat</keyword>
<dbReference type="PROSITE" id="PS51846">
    <property type="entry name" value="CNNM"/>
    <property type="match status" value="1"/>
</dbReference>
<dbReference type="SMART" id="SM00116">
    <property type="entry name" value="CBS"/>
    <property type="match status" value="2"/>
</dbReference>
<feature type="domain" description="CBS" evidence="11">
    <location>
        <begin position="274"/>
        <end position="331"/>
    </location>
</feature>
<feature type="domain" description="CNNM transmembrane" evidence="12">
    <location>
        <begin position="1"/>
        <end position="188"/>
    </location>
</feature>
<protein>
    <submittedName>
        <fullName evidence="13">Putative membrane protein</fullName>
    </submittedName>
</protein>
<dbReference type="RefSeq" id="WP_034376252.1">
    <property type="nucleotide sequence ID" value="NZ_AP024514.1"/>
</dbReference>
<evidence type="ECO:0000259" key="11">
    <source>
        <dbReference type="PROSITE" id="PS51371"/>
    </source>
</evidence>
<dbReference type="InterPro" id="IPR000644">
    <property type="entry name" value="CBS_dom"/>
</dbReference>
<dbReference type="PATRIC" id="fig|61435.13.peg.1280"/>
<name>A0A142VBE5_9CHLR</name>
<comment type="subcellular location">
    <subcellularLocation>
        <location evidence="1">Membrane</location>
        <topology evidence="1">Multi-pass membrane protein</topology>
    </subcellularLocation>
</comment>
<keyword evidence="3 9" id="KW-0812">Transmembrane</keyword>
<dbReference type="Gene3D" id="3.10.580.10">
    <property type="entry name" value="CBS-domain"/>
    <property type="match status" value="1"/>
</dbReference>
<accession>A0A142VBE5</accession>
<evidence type="ECO:0000256" key="5">
    <source>
        <dbReference type="ARBA" id="ARBA00022989"/>
    </source>
</evidence>
<feature type="transmembrane region" description="Helical" evidence="10">
    <location>
        <begin position="123"/>
        <end position="148"/>
    </location>
</feature>
<keyword evidence="7 9" id="KW-0472">Membrane</keyword>
<evidence type="ECO:0000313" key="14">
    <source>
        <dbReference type="Proteomes" id="UP000076394"/>
    </source>
</evidence>
<dbReference type="Gene3D" id="3.30.465.10">
    <property type="match status" value="1"/>
</dbReference>
<keyword evidence="6 8" id="KW-0129">CBS domain</keyword>
<dbReference type="InterPro" id="IPR046342">
    <property type="entry name" value="CBS_dom_sf"/>
</dbReference>
<dbReference type="SUPFAM" id="SSF56176">
    <property type="entry name" value="FAD-binding/transporter-associated domain-like"/>
    <property type="match status" value="1"/>
</dbReference>
<evidence type="ECO:0000256" key="9">
    <source>
        <dbReference type="PROSITE-ProRule" id="PRU01193"/>
    </source>
</evidence>
<feature type="transmembrane region" description="Helical" evidence="10">
    <location>
        <begin position="6"/>
        <end position="29"/>
    </location>
</feature>
<gene>
    <name evidence="13" type="ORF">Dm11a5_1256</name>
</gene>
<feature type="transmembrane region" description="Helical" evidence="10">
    <location>
        <begin position="93"/>
        <end position="111"/>
    </location>
</feature>
<proteinExistence type="inferred from homology"/>
<dbReference type="Pfam" id="PF01595">
    <property type="entry name" value="CNNM"/>
    <property type="match status" value="1"/>
</dbReference>
<evidence type="ECO:0000256" key="6">
    <source>
        <dbReference type="ARBA" id="ARBA00023122"/>
    </source>
</evidence>
<comment type="similarity">
    <text evidence="2">Belongs to the UPF0053 family.</text>
</comment>
<dbReference type="GO" id="GO:0016020">
    <property type="term" value="C:membrane"/>
    <property type="evidence" value="ECO:0007669"/>
    <property type="project" value="UniProtKB-SubCell"/>
</dbReference>
<keyword evidence="5 9" id="KW-1133">Transmembrane helix</keyword>
<dbReference type="SMART" id="SM01091">
    <property type="entry name" value="CorC_HlyC"/>
    <property type="match status" value="1"/>
</dbReference>
<dbReference type="Proteomes" id="UP000076394">
    <property type="component" value="Chromosome"/>
</dbReference>
<evidence type="ECO:0000259" key="12">
    <source>
        <dbReference type="PROSITE" id="PS51846"/>
    </source>
</evidence>
<evidence type="ECO:0000256" key="7">
    <source>
        <dbReference type="ARBA" id="ARBA00023136"/>
    </source>
</evidence>
<evidence type="ECO:0000256" key="4">
    <source>
        <dbReference type="ARBA" id="ARBA00022737"/>
    </source>
</evidence>
<dbReference type="InterPro" id="IPR002550">
    <property type="entry name" value="CNNM"/>
</dbReference>
<evidence type="ECO:0000313" key="13">
    <source>
        <dbReference type="EMBL" id="AMU87082.1"/>
    </source>
</evidence>
<evidence type="ECO:0000256" key="8">
    <source>
        <dbReference type="PROSITE-ProRule" id="PRU00703"/>
    </source>
</evidence>
<feature type="domain" description="CBS" evidence="11">
    <location>
        <begin position="209"/>
        <end position="270"/>
    </location>
</feature>
<dbReference type="FunFam" id="3.10.580.10:FF:000002">
    <property type="entry name" value="Magnesium/cobalt efflux protein CorC"/>
    <property type="match status" value="1"/>
</dbReference>
<evidence type="ECO:0000256" key="3">
    <source>
        <dbReference type="ARBA" id="ARBA00022692"/>
    </source>
</evidence>
<reference evidence="13 14" key="1">
    <citation type="submission" date="2015-03" db="EMBL/GenBank/DDBJ databases">
        <title>Genomic characterization of Dehalococcoides mccartyi strain 11a5, an unusal plasmid-containing chloroethene dechlorinator.</title>
        <authorList>
            <person name="Zhao S."/>
            <person name="Ding C."/>
            <person name="He J."/>
        </authorList>
    </citation>
    <scope>NUCLEOTIDE SEQUENCE [LARGE SCALE GENOMIC DNA]</scope>
    <source>
        <strain evidence="13 14">11a5</strain>
    </source>
</reference>
<dbReference type="CDD" id="cd04590">
    <property type="entry name" value="CBS_pair_CorC_HlyC_assoc"/>
    <property type="match status" value="1"/>
</dbReference>
<dbReference type="PANTHER" id="PTHR22777:SF17">
    <property type="entry name" value="UPF0053 PROTEIN SLL0260"/>
    <property type="match status" value="1"/>
</dbReference>